<protein>
    <recommendedName>
        <fullName evidence="6">RNA polymerase sigma factor</fullName>
    </recommendedName>
</protein>
<evidence type="ECO:0000313" key="10">
    <source>
        <dbReference type="EMBL" id="EYF06396.1"/>
    </source>
</evidence>
<evidence type="ECO:0000313" key="11">
    <source>
        <dbReference type="Proteomes" id="UP000019678"/>
    </source>
</evidence>
<dbReference type="NCBIfam" id="TIGR02937">
    <property type="entry name" value="sigma70-ECF"/>
    <property type="match status" value="1"/>
</dbReference>
<evidence type="ECO:0000259" key="9">
    <source>
        <dbReference type="PROSITE" id="PS00716"/>
    </source>
</evidence>
<dbReference type="AlphaFoldDB" id="A0A017TCM9"/>
<proteinExistence type="inferred from homology"/>
<comment type="similarity">
    <text evidence="1 6">Belongs to the sigma-70 factor family.</text>
</comment>
<dbReference type="EMBL" id="ASRX01000016">
    <property type="protein sequence ID" value="EYF06396.1"/>
    <property type="molecule type" value="Genomic_DNA"/>
</dbReference>
<dbReference type="InterPro" id="IPR014284">
    <property type="entry name" value="RNA_pol_sigma-70_dom"/>
</dbReference>
<feature type="domain" description="RNA polymerase sigma-70" evidence="9">
    <location>
        <begin position="233"/>
        <end position="259"/>
    </location>
</feature>
<dbReference type="InterPro" id="IPR000943">
    <property type="entry name" value="RNA_pol_sigma70"/>
</dbReference>
<dbReference type="GO" id="GO:0003677">
    <property type="term" value="F:DNA binding"/>
    <property type="evidence" value="ECO:0007669"/>
    <property type="project" value="UniProtKB-KW"/>
</dbReference>
<comment type="function">
    <text evidence="6">Sigma factors are initiation factors that promote the attachment of RNA polymerase to specific initiation sites and are then released.</text>
</comment>
<evidence type="ECO:0000256" key="4">
    <source>
        <dbReference type="ARBA" id="ARBA00023125"/>
    </source>
</evidence>
<dbReference type="InterPro" id="IPR013324">
    <property type="entry name" value="RNA_pol_sigma_r3/r4-like"/>
</dbReference>
<dbReference type="SUPFAM" id="SSF88946">
    <property type="entry name" value="Sigma2 domain of RNA polymerase sigma factors"/>
    <property type="match status" value="1"/>
</dbReference>
<sequence>MGAALDHDVLSFYRSELSRRHILTPEEERDLALRYRGGDREAGQRLIEGCLSFVLTIARQYRRWGTPLEDLVQQGNIGLLKAADRFDPERGYRLASFAKFWIRAEIREYVFRNHRVVCLGSSSAERRAVRYFRQAFVSDAALLSEKTGLSRRSADAMMPLLATPETPFDTPLHADGRPLSDSLEHAAPSPEEEMCRADERAHLESALRTVLSELSPREQQIVERHLMSDEPETLAQLGVEFGVTKERIRQVEERAKKQIRGRLQTLAGEAVAHWG</sequence>
<dbReference type="SUPFAM" id="SSF88659">
    <property type="entry name" value="Sigma3 and sigma4 domains of RNA polymerase sigma factors"/>
    <property type="match status" value="1"/>
</dbReference>
<dbReference type="InterPro" id="IPR013325">
    <property type="entry name" value="RNA_pol_sigma_r2"/>
</dbReference>
<dbReference type="GO" id="GO:0006352">
    <property type="term" value="P:DNA-templated transcription initiation"/>
    <property type="evidence" value="ECO:0007669"/>
    <property type="project" value="InterPro"/>
</dbReference>
<dbReference type="Pfam" id="PF04542">
    <property type="entry name" value="Sigma70_r2"/>
    <property type="match status" value="1"/>
</dbReference>
<keyword evidence="2 6" id="KW-0805">Transcription regulation</keyword>
<evidence type="ECO:0000256" key="2">
    <source>
        <dbReference type="ARBA" id="ARBA00023015"/>
    </source>
</evidence>
<dbReference type="PANTHER" id="PTHR30376:SF3">
    <property type="entry name" value="RNA POLYMERASE SIGMA FACTOR RPOH"/>
    <property type="match status" value="1"/>
</dbReference>
<feature type="region of interest" description="Disordered" evidence="7">
    <location>
        <begin position="164"/>
        <end position="185"/>
    </location>
</feature>
<dbReference type="PROSITE" id="PS00716">
    <property type="entry name" value="SIGMA70_2"/>
    <property type="match status" value="1"/>
</dbReference>
<dbReference type="Gene3D" id="1.20.120.1810">
    <property type="match status" value="1"/>
</dbReference>
<dbReference type="Proteomes" id="UP000019678">
    <property type="component" value="Unassembled WGS sequence"/>
</dbReference>
<dbReference type="OrthoDB" id="9809557at2"/>
<organism evidence="10 11">
    <name type="scientific">Chondromyces apiculatus DSM 436</name>
    <dbReference type="NCBI Taxonomy" id="1192034"/>
    <lineage>
        <taxon>Bacteria</taxon>
        <taxon>Pseudomonadati</taxon>
        <taxon>Myxococcota</taxon>
        <taxon>Polyangia</taxon>
        <taxon>Polyangiales</taxon>
        <taxon>Polyangiaceae</taxon>
        <taxon>Chondromyces</taxon>
    </lineage>
</organism>
<evidence type="ECO:0000256" key="7">
    <source>
        <dbReference type="SAM" id="MobiDB-lite"/>
    </source>
</evidence>
<dbReference type="eggNOG" id="COG0568">
    <property type="taxonomic scope" value="Bacteria"/>
</dbReference>
<evidence type="ECO:0000259" key="8">
    <source>
        <dbReference type="PROSITE" id="PS00715"/>
    </source>
</evidence>
<dbReference type="PROSITE" id="PS00715">
    <property type="entry name" value="SIGMA70_1"/>
    <property type="match status" value="1"/>
</dbReference>
<feature type="compositionally biased region" description="Basic and acidic residues" evidence="7">
    <location>
        <begin position="172"/>
        <end position="184"/>
    </location>
</feature>
<evidence type="ECO:0000256" key="3">
    <source>
        <dbReference type="ARBA" id="ARBA00023082"/>
    </source>
</evidence>
<dbReference type="STRING" id="1192034.CAP_1926"/>
<dbReference type="InterPro" id="IPR036388">
    <property type="entry name" value="WH-like_DNA-bd_sf"/>
</dbReference>
<keyword evidence="4 6" id="KW-0238">DNA-binding</keyword>
<keyword evidence="11" id="KW-1185">Reference proteome</keyword>
<evidence type="ECO:0000256" key="1">
    <source>
        <dbReference type="ARBA" id="ARBA00007788"/>
    </source>
</evidence>
<dbReference type="Gene3D" id="1.10.10.10">
    <property type="entry name" value="Winged helix-like DNA-binding domain superfamily/Winged helix DNA-binding domain"/>
    <property type="match status" value="1"/>
</dbReference>
<comment type="caution">
    <text evidence="10">The sequence shown here is derived from an EMBL/GenBank/DDBJ whole genome shotgun (WGS) entry which is preliminary data.</text>
</comment>
<evidence type="ECO:0000256" key="5">
    <source>
        <dbReference type="ARBA" id="ARBA00023163"/>
    </source>
</evidence>
<accession>A0A017TCM9</accession>
<reference evidence="10 11" key="1">
    <citation type="submission" date="2013-05" db="EMBL/GenBank/DDBJ databases">
        <title>Genome assembly of Chondromyces apiculatus DSM 436.</title>
        <authorList>
            <person name="Sharma G."/>
            <person name="Khatri I."/>
            <person name="Kaur C."/>
            <person name="Mayilraj S."/>
            <person name="Subramanian S."/>
        </authorList>
    </citation>
    <scope>NUCLEOTIDE SEQUENCE [LARGE SCALE GENOMIC DNA]</scope>
    <source>
        <strain evidence="10 11">DSM 436</strain>
    </source>
</reference>
<keyword evidence="5 6" id="KW-0804">Transcription</keyword>
<gene>
    <name evidence="10" type="ORF">CAP_1926</name>
</gene>
<dbReference type="InterPro" id="IPR050813">
    <property type="entry name" value="Sigma-70_Factor"/>
</dbReference>
<name>A0A017TCM9_9BACT</name>
<dbReference type="InterPro" id="IPR007627">
    <property type="entry name" value="RNA_pol_sigma70_r2"/>
</dbReference>
<dbReference type="GO" id="GO:0016987">
    <property type="term" value="F:sigma factor activity"/>
    <property type="evidence" value="ECO:0007669"/>
    <property type="project" value="UniProtKB-KW"/>
</dbReference>
<dbReference type="PRINTS" id="PR00046">
    <property type="entry name" value="SIGMA70FCT"/>
</dbReference>
<keyword evidence="3 6" id="KW-0731">Sigma factor</keyword>
<dbReference type="InterPro" id="IPR007630">
    <property type="entry name" value="RNA_pol_sigma70_r4"/>
</dbReference>
<dbReference type="PANTHER" id="PTHR30376">
    <property type="entry name" value="SIGMA FACTOR RPOH HEAT SHOCK RELATED"/>
    <property type="match status" value="1"/>
</dbReference>
<evidence type="ECO:0000256" key="6">
    <source>
        <dbReference type="RuleBase" id="RU362124"/>
    </source>
</evidence>
<feature type="domain" description="RNA polymerase sigma-70" evidence="8">
    <location>
        <begin position="70"/>
        <end position="83"/>
    </location>
</feature>
<dbReference type="RefSeq" id="WP_044239979.1">
    <property type="nucleotide sequence ID" value="NZ_ASRX01000016.1"/>
</dbReference>
<dbReference type="Pfam" id="PF04545">
    <property type="entry name" value="Sigma70_r4"/>
    <property type="match status" value="1"/>
</dbReference>